<name>A0ACB8EHS3_9SAUR</name>
<gene>
    <name evidence="1" type="ORF">K3G42_020189</name>
</gene>
<organism evidence="1 2">
    <name type="scientific">Sphaerodactylus townsendi</name>
    <dbReference type="NCBI Taxonomy" id="933632"/>
    <lineage>
        <taxon>Eukaryota</taxon>
        <taxon>Metazoa</taxon>
        <taxon>Chordata</taxon>
        <taxon>Craniata</taxon>
        <taxon>Vertebrata</taxon>
        <taxon>Euteleostomi</taxon>
        <taxon>Lepidosauria</taxon>
        <taxon>Squamata</taxon>
        <taxon>Bifurcata</taxon>
        <taxon>Gekkota</taxon>
        <taxon>Sphaerodactylidae</taxon>
        <taxon>Sphaerodactylus</taxon>
    </lineage>
</organism>
<proteinExistence type="predicted"/>
<accession>A0ACB8EHS3</accession>
<keyword evidence="2" id="KW-1185">Reference proteome</keyword>
<comment type="caution">
    <text evidence="1">The sequence shown here is derived from an EMBL/GenBank/DDBJ whole genome shotgun (WGS) entry which is preliminary data.</text>
</comment>
<evidence type="ECO:0000313" key="2">
    <source>
        <dbReference type="Proteomes" id="UP000827872"/>
    </source>
</evidence>
<protein>
    <submittedName>
        <fullName evidence="1">Uncharacterized protein</fullName>
    </submittedName>
</protein>
<dbReference type="EMBL" id="CM037616">
    <property type="protein sequence ID" value="KAH7992174.1"/>
    <property type="molecule type" value="Genomic_DNA"/>
</dbReference>
<dbReference type="Proteomes" id="UP000827872">
    <property type="component" value="Linkage Group LG03"/>
</dbReference>
<reference evidence="1" key="1">
    <citation type="submission" date="2021-08" db="EMBL/GenBank/DDBJ databases">
        <title>The first chromosome-level gecko genome reveals the dynamic sex chromosomes of Neotropical dwarf geckos (Sphaerodactylidae: Sphaerodactylus).</title>
        <authorList>
            <person name="Pinto B.J."/>
            <person name="Keating S.E."/>
            <person name="Gamble T."/>
        </authorList>
    </citation>
    <scope>NUCLEOTIDE SEQUENCE</scope>
    <source>
        <strain evidence="1">TG3544</strain>
    </source>
</reference>
<evidence type="ECO:0000313" key="1">
    <source>
        <dbReference type="EMBL" id="KAH7992174.1"/>
    </source>
</evidence>
<sequence>MKRALLYVSAEVARPLYFAYFIFLRYSVHLIMNSKAALGPNGKQKSLRKRQVINIFTYIICQQPRCDYKPSTNGCSGLSCMPIGLCFSIVLKRLQETTLVQWKMRARGLPFPPSPSPKQPHCPLIPPSPTYQTPMNRASSTGR</sequence>